<keyword evidence="5" id="KW-0378">Hydrolase</keyword>
<feature type="region of interest" description="Disordered" evidence="8">
    <location>
        <begin position="1"/>
        <end position="20"/>
    </location>
</feature>
<dbReference type="PANTHER" id="PTHR38039">
    <property type="entry name" value="TOXIN YOEB"/>
    <property type="match status" value="1"/>
</dbReference>
<evidence type="ECO:0000256" key="3">
    <source>
        <dbReference type="ARBA" id="ARBA00022722"/>
    </source>
</evidence>
<dbReference type="Pfam" id="PF06769">
    <property type="entry name" value="YoeB_toxin"/>
    <property type="match status" value="1"/>
</dbReference>
<protein>
    <recommendedName>
        <fullName evidence="7">Endoribonuclease YoeB</fullName>
    </recommendedName>
    <alternativeName>
        <fullName evidence="6">Putative mRNA interferase YoeB</fullName>
    </alternativeName>
</protein>
<dbReference type="Proteomes" id="UP000638897">
    <property type="component" value="Unassembled WGS sequence"/>
</dbReference>
<dbReference type="NCBIfam" id="TIGR02116">
    <property type="entry name" value="toxin_Txe_YoeB"/>
    <property type="match status" value="1"/>
</dbReference>
<organism evidence="9 10">
    <name type="scientific">Anabaena cylindrica FACHB-318</name>
    <dbReference type="NCBI Taxonomy" id="2692880"/>
    <lineage>
        <taxon>Bacteria</taxon>
        <taxon>Bacillati</taxon>
        <taxon>Cyanobacteriota</taxon>
        <taxon>Cyanophyceae</taxon>
        <taxon>Nostocales</taxon>
        <taxon>Nostocaceae</taxon>
        <taxon>Anabaena</taxon>
    </lineage>
</organism>
<dbReference type="InterPro" id="IPR009614">
    <property type="entry name" value="YoeB_toxin"/>
</dbReference>
<evidence type="ECO:0000256" key="6">
    <source>
        <dbReference type="ARBA" id="ARBA00030388"/>
    </source>
</evidence>
<evidence type="ECO:0000256" key="5">
    <source>
        <dbReference type="ARBA" id="ARBA00022801"/>
    </source>
</evidence>
<dbReference type="Gene3D" id="3.30.2310.20">
    <property type="entry name" value="RelE-like"/>
    <property type="match status" value="1"/>
</dbReference>
<comment type="similarity">
    <text evidence="1">Belongs to the YoeB family.</text>
</comment>
<gene>
    <name evidence="9" type="ORF">H6F81_11900</name>
</gene>
<keyword evidence="3" id="KW-0540">Nuclease</keyword>
<name>A0ABR7ZHZ4_ANACY</name>
<accession>A0ABR7ZHZ4</accession>
<dbReference type="EMBL" id="JACJQC010000008">
    <property type="protein sequence ID" value="MBD2171938.1"/>
    <property type="molecule type" value="Genomic_DNA"/>
</dbReference>
<evidence type="ECO:0000256" key="7">
    <source>
        <dbReference type="ARBA" id="ARBA00050056"/>
    </source>
</evidence>
<evidence type="ECO:0000313" key="10">
    <source>
        <dbReference type="Proteomes" id="UP000638897"/>
    </source>
</evidence>
<keyword evidence="2" id="KW-1277">Toxin-antitoxin system</keyword>
<proteinExistence type="inferred from homology"/>
<reference evidence="9 10" key="1">
    <citation type="journal article" date="2020" name="ISME J.">
        <title>Comparative genomics reveals insights into cyanobacterial evolution and habitat adaptation.</title>
        <authorList>
            <person name="Chen M.Y."/>
            <person name="Teng W.K."/>
            <person name="Zhao L."/>
            <person name="Hu C.X."/>
            <person name="Zhou Y.K."/>
            <person name="Han B.P."/>
            <person name="Song L.R."/>
            <person name="Shu W.S."/>
        </authorList>
    </citation>
    <scope>NUCLEOTIDE SEQUENCE [LARGE SCALE GENOMIC DNA]</scope>
    <source>
        <strain evidence="9 10">FACHB-318</strain>
    </source>
</reference>
<comment type="caution">
    <text evidence="9">The sequence shown here is derived from an EMBL/GenBank/DDBJ whole genome shotgun (WGS) entry which is preliminary data.</text>
</comment>
<dbReference type="InterPro" id="IPR035093">
    <property type="entry name" value="RelE/ParE_toxin_dom_sf"/>
</dbReference>
<dbReference type="PANTHER" id="PTHR38039:SF1">
    <property type="entry name" value="TOXIN YOEB"/>
    <property type="match status" value="1"/>
</dbReference>
<evidence type="ECO:0000256" key="1">
    <source>
        <dbReference type="ARBA" id="ARBA00008172"/>
    </source>
</evidence>
<evidence type="ECO:0000313" key="9">
    <source>
        <dbReference type="EMBL" id="MBD2171938.1"/>
    </source>
</evidence>
<evidence type="ECO:0000256" key="4">
    <source>
        <dbReference type="ARBA" id="ARBA00022759"/>
    </source>
</evidence>
<keyword evidence="10" id="KW-1185">Reference proteome</keyword>
<evidence type="ECO:0000256" key="2">
    <source>
        <dbReference type="ARBA" id="ARBA00022649"/>
    </source>
</evidence>
<dbReference type="SUPFAM" id="SSF143011">
    <property type="entry name" value="RelE-like"/>
    <property type="match status" value="1"/>
</dbReference>
<keyword evidence="4" id="KW-0255">Endonuclease</keyword>
<evidence type="ECO:0000256" key="8">
    <source>
        <dbReference type="SAM" id="MobiDB-lite"/>
    </source>
</evidence>
<sequence>MTKKKSHKNQSNEEVPVTPKQRKTVFQPEFLEDLEFWVETNQRVALKALDLVKETCRDPFKGKGKPEPLKYLDPDTWSRRLTQEHRIVYLVKDDEINFLQARYHY</sequence>